<evidence type="ECO:0000256" key="10">
    <source>
        <dbReference type="ARBA" id="ARBA00023180"/>
    </source>
</evidence>
<dbReference type="FunFam" id="2.60.120.260:FF:000060">
    <property type="entry name" value="Probable beta-mannosidase"/>
    <property type="match status" value="1"/>
</dbReference>
<sequence>MALAASVSVSQLSAADVRRQSLDGEWQFRQERYNDWYPAQVPGTVHTDLMANGLIDDPYMGLNERSVQWVDKEDWIYRTSFDVAEDVWASGNIDLVFEGLDTYADVYLNDSLILKADNMFRGWRVAVKDLLKEKDNELMVHFYSPTRIGLQKLEALPYTYEAINDQSQNGGLFDKRVSIFTRKAGYHYGWDWGPRLVTSGIWRPVGLEGWTDARVSDVYYHQTEVSSKKAVIDAEVEVIADKDMDKAVIEIFADGKSVAKVSKPLVKGKNVIGMPFTMKNPKLWWTRELGEPYLYDFETRVSCDGAQKSSLHTSVGIRSIVLDRSAEGAGKNFRFILNGVPVFMKGANYIPCDVFLPRVTDEIYRQTIEDAAAVNMNMLRVWGGGTYEDDRFYDLCDRYGILIWQDFMFACSIYPASGEWLESVKAEAEYNIRRLRNHACVALWCGNNECHDAWYGWGWDKRYASKGHPEYDKIIDDQFWTQYHVVLPEMVSRFSPHTAYVPSSPYAEPRTVSQPDKGDMHNWQVWHSRAPFASYNTTRSRFFSEYGFQSFPGVESIKRFAPDSSVWRIDSDVMMSHQRGGSFANMRIAQYMEDEYWRPEDFEDFIYMSHVLQGDAIKIAIEAHRRDKPYCWGSLFWQHNDCWPVASWSSRDWYGCWKAQHYFAKYAYRDILVSPVIKDGKVTVTVVSDRLAKTKGELVLKVMDMHGKEYWSWSEPVTLEANSSKVFYDGVPENIGDPSEMILYAVFKTKDSSYDNICCFNLLKDMDLPDAEITYEIRQTGDGYEVELSSDSYARAVWLTIDGTDHHFSDNYFDILPGGTKTVSVKTGLTEEDFRSQLRIRHLAQTRESVAVEINPDKIVSAGYIGNGVQWDPYSLDYGKGRVEISDADKVKLYSRLDTMKPAFIRMMQNTTSQFTDGKFDPDKGLDHLSILLDYCQSRGVTVMFGDWGGRIVDAKAKTVNEEMIGYAAEYLRFLVEDKGYDCIKFYNLINEPNGYWSTSDGNFDLWSDAMLVMHRKMVENGIAEKVELVGPDAAIWTPQEAWWVTKSNEKLGDAIGLYDIHTYPSKVTINSGEYTDIISAYKSRVPEGKKIVMGEIGIKFVEAADSLYNKENIRRANECSFTSKSDSQMFVYDPMYGTDMADAVLQTANAGYSGTVAWMLDDAMHTHETRDRLKIWGFWNIFGEEFFGAEQEQVRPWFYAWSLLCRYLPSGCDLNEVSVTSEARMPALTGQIGMAASCVKAASAVKDGKRSVFLVNVGKSPVKVDLSSSSELQIPDASVYVYGEGLFETEGDCTMLPDRTGVDADLASGMTLLLQPESLTVITNM</sequence>
<evidence type="ECO:0000256" key="12">
    <source>
        <dbReference type="ARBA" id="ARBA00023295"/>
    </source>
</evidence>
<dbReference type="InterPro" id="IPR054593">
    <property type="entry name" value="Beta-mannosidase-like_N2"/>
</dbReference>
<keyword evidence="10" id="KW-0325">Glycoprotein</keyword>
<dbReference type="FunFam" id="3.20.20.80:FF:000050">
    <property type="entry name" value="Beta-mannosidase B"/>
    <property type="match status" value="1"/>
</dbReference>
<dbReference type="InterPro" id="IPR041625">
    <property type="entry name" value="Beta-mannosidase_Ig"/>
</dbReference>
<dbReference type="GO" id="GO:0004567">
    <property type="term" value="F:beta-mannosidase activity"/>
    <property type="evidence" value="ECO:0007669"/>
    <property type="project" value="UniProtKB-EC"/>
</dbReference>
<evidence type="ECO:0000256" key="5">
    <source>
        <dbReference type="ARBA" id="ARBA00011738"/>
    </source>
</evidence>
<keyword evidence="7" id="KW-0964">Secreted</keyword>
<dbReference type="InterPro" id="IPR050887">
    <property type="entry name" value="Beta-mannosidase_GH2"/>
</dbReference>
<comment type="caution">
    <text evidence="20">The sequence shown here is derived from an EMBL/GenBank/DDBJ whole genome shotgun (WGS) entry which is preliminary data.</text>
</comment>
<evidence type="ECO:0000259" key="16">
    <source>
        <dbReference type="Pfam" id="PF00703"/>
    </source>
</evidence>
<accession>A0A9D9IJV8</accession>
<dbReference type="GO" id="GO:0006516">
    <property type="term" value="P:glycoprotein catabolic process"/>
    <property type="evidence" value="ECO:0007669"/>
    <property type="project" value="TreeGrafter"/>
</dbReference>
<dbReference type="EMBL" id="JADIMD010000010">
    <property type="protein sequence ID" value="MBO8473817.1"/>
    <property type="molecule type" value="Genomic_DNA"/>
</dbReference>
<evidence type="ECO:0000256" key="13">
    <source>
        <dbReference type="ARBA" id="ARBA00038429"/>
    </source>
</evidence>
<comment type="pathway">
    <text evidence="4">Glycan metabolism; N-glycan degradation.</text>
</comment>
<comment type="subunit">
    <text evidence="5">Homodimer.</text>
</comment>
<name>A0A9D9IJV8_9BACT</name>
<evidence type="ECO:0000259" key="18">
    <source>
        <dbReference type="Pfam" id="PF17786"/>
    </source>
</evidence>
<feature type="domain" description="Beta-mannosidase Ig-fold" evidence="17">
    <location>
        <begin position="768"/>
        <end position="845"/>
    </location>
</feature>
<dbReference type="InterPro" id="IPR006102">
    <property type="entry name" value="Ig-like_GH2"/>
</dbReference>
<dbReference type="Gene3D" id="2.60.120.260">
    <property type="entry name" value="Galactose-binding domain-like"/>
    <property type="match status" value="1"/>
</dbReference>
<feature type="domain" description="Beta-mannosidase-like galactose-binding" evidence="19">
    <location>
        <begin position="26"/>
        <end position="203"/>
    </location>
</feature>
<evidence type="ECO:0000259" key="19">
    <source>
        <dbReference type="Pfam" id="PF22666"/>
    </source>
</evidence>
<feature type="domain" description="Mannosidase Ig/CBM-like" evidence="18">
    <location>
        <begin position="680"/>
        <end position="765"/>
    </location>
</feature>
<dbReference type="Pfam" id="PF17786">
    <property type="entry name" value="Mannosidase_ig"/>
    <property type="match status" value="1"/>
</dbReference>
<evidence type="ECO:0000256" key="3">
    <source>
        <dbReference type="ARBA" id="ARBA00004613"/>
    </source>
</evidence>
<reference evidence="20" key="2">
    <citation type="journal article" date="2021" name="PeerJ">
        <title>Extensive microbial diversity within the chicken gut microbiome revealed by metagenomics and culture.</title>
        <authorList>
            <person name="Gilroy R."/>
            <person name="Ravi A."/>
            <person name="Getino M."/>
            <person name="Pursley I."/>
            <person name="Horton D.L."/>
            <person name="Alikhan N.F."/>
            <person name="Baker D."/>
            <person name="Gharbi K."/>
            <person name="Hall N."/>
            <person name="Watson M."/>
            <person name="Adriaenssens E.M."/>
            <person name="Foster-Nyarko E."/>
            <person name="Jarju S."/>
            <person name="Secka A."/>
            <person name="Antonio M."/>
            <person name="Oren A."/>
            <person name="Chaudhuri R.R."/>
            <person name="La Ragione R."/>
            <person name="Hildebrand F."/>
            <person name="Pallen M.J."/>
        </authorList>
    </citation>
    <scope>NUCLEOTIDE SEQUENCE</scope>
    <source>
        <strain evidence="20">B1-13419</strain>
    </source>
</reference>
<dbReference type="Gene3D" id="2.60.40.10">
    <property type="entry name" value="Immunoglobulins"/>
    <property type="match status" value="3"/>
</dbReference>
<evidence type="ECO:0000313" key="20">
    <source>
        <dbReference type="EMBL" id="MBO8473817.1"/>
    </source>
</evidence>
<comment type="similarity">
    <text evidence="13">Belongs to the glycosyl hydrolase 2 family. Beta-mannosidase B subfamily.</text>
</comment>
<dbReference type="GO" id="GO:0005764">
    <property type="term" value="C:lysosome"/>
    <property type="evidence" value="ECO:0007669"/>
    <property type="project" value="UniProtKB-SubCell"/>
</dbReference>
<dbReference type="EC" id="3.2.1.25" evidence="6"/>
<evidence type="ECO:0000256" key="8">
    <source>
        <dbReference type="ARBA" id="ARBA00022729"/>
    </source>
</evidence>
<keyword evidence="11" id="KW-0458">Lysosome</keyword>
<dbReference type="InterPro" id="IPR041447">
    <property type="entry name" value="Mannosidase_ig"/>
</dbReference>
<dbReference type="SUPFAM" id="SSF49303">
    <property type="entry name" value="beta-Galactosidase/glucuronidase domain"/>
    <property type="match status" value="3"/>
</dbReference>
<evidence type="ECO:0000256" key="2">
    <source>
        <dbReference type="ARBA" id="ARBA00004371"/>
    </source>
</evidence>
<comment type="catalytic activity">
    <reaction evidence="1">
        <text>Hydrolysis of terminal, non-reducing beta-D-mannose residues in beta-D-mannosides.</text>
        <dbReference type="EC" id="3.2.1.25"/>
    </reaction>
</comment>
<dbReference type="GO" id="GO:0005576">
    <property type="term" value="C:extracellular region"/>
    <property type="evidence" value="ECO:0007669"/>
    <property type="project" value="UniProtKB-SubCell"/>
</dbReference>
<evidence type="ECO:0000256" key="7">
    <source>
        <dbReference type="ARBA" id="ARBA00022525"/>
    </source>
</evidence>
<evidence type="ECO:0000256" key="1">
    <source>
        <dbReference type="ARBA" id="ARBA00000829"/>
    </source>
</evidence>
<gene>
    <name evidence="20" type="ORF">IAB91_00805</name>
</gene>
<dbReference type="GO" id="GO:0005975">
    <property type="term" value="P:carbohydrate metabolic process"/>
    <property type="evidence" value="ECO:0007669"/>
    <property type="project" value="InterPro"/>
</dbReference>
<evidence type="ECO:0000256" key="9">
    <source>
        <dbReference type="ARBA" id="ARBA00022801"/>
    </source>
</evidence>
<dbReference type="Pfam" id="PF17753">
    <property type="entry name" value="Ig_mannosidase"/>
    <property type="match status" value="1"/>
</dbReference>
<proteinExistence type="inferred from homology"/>
<evidence type="ECO:0000313" key="21">
    <source>
        <dbReference type="Proteomes" id="UP000823757"/>
    </source>
</evidence>
<dbReference type="InterPro" id="IPR013783">
    <property type="entry name" value="Ig-like_fold"/>
</dbReference>
<protein>
    <recommendedName>
        <fullName evidence="14">Beta-mannosidase B</fullName>
        <ecNumber evidence="6">3.2.1.25</ecNumber>
    </recommendedName>
    <alternativeName>
        <fullName evidence="15">Mannanase B</fullName>
    </alternativeName>
</protein>
<organism evidence="20 21">
    <name type="scientific">Candidatus Cryptobacteroides faecigallinarum</name>
    <dbReference type="NCBI Taxonomy" id="2840763"/>
    <lineage>
        <taxon>Bacteria</taxon>
        <taxon>Pseudomonadati</taxon>
        <taxon>Bacteroidota</taxon>
        <taxon>Bacteroidia</taxon>
        <taxon>Bacteroidales</taxon>
        <taxon>Candidatus Cryptobacteroides</taxon>
    </lineage>
</organism>
<evidence type="ECO:0000256" key="6">
    <source>
        <dbReference type="ARBA" id="ARBA00012754"/>
    </source>
</evidence>
<dbReference type="Pfam" id="PF22666">
    <property type="entry name" value="Glyco_hydro_2_N2"/>
    <property type="match status" value="1"/>
</dbReference>
<dbReference type="InterPro" id="IPR008979">
    <property type="entry name" value="Galactose-bd-like_sf"/>
</dbReference>
<dbReference type="PANTHER" id="PTHR43730:SF1">
    <property type="entry name" value="BETA-MANNOSIDASE"/>
    <property type="match status" value="1"/>
</dbReference>
<keyword evidence="8" id="KW-0732">Signal</keyword>
<dbReference type="InterPro" id="IPR017853">
    <property type="entry name" value="GH"/>
</dbReference>
<dbReference type="PANTHER" id="PTHR43730">
    <property type="entry name" value="BETA-MANNOSIDASE"/>
    <property type="match status" value="1"/>
</dbReference>
<evidence type="ECO:0000256" key="15">
    <source>
        <dbReference type="ARBA" id="ARBA00041614"/>
    </source>
</evidence>
<comment type="subcellular location">
    <subcellularLocation>
        <location evidence="2">Lysosome</location>
    </subcellularLocation>
    <subcellularLocation>
        <location evidence="3">Secreted</location>
    </subcellularLocation>
</comment>
<keyword evidence="9 20" id="KW-0378">Hydrolase</keyword>
<evidence type="ECO:0000256" key="4">
    <source>
        <dbReference type="ARBA" id="ARBA00004740"/>
    </source>
</evidence>
<evidence type="ECO:0000256" key="14">
    <source>
        <dbReference type="ARBA" id="ARBA00041069"/>
    </source>
</evidence>
<dbReference type="Pfam" id="PF00703">
    <property type="entry name" value="Glyco_hydro_2"/>
    <property type="match status" value="1"/>
</dbReference>
<dbReference type="Gene3D" id="3.20.20.80">
    <property type="entry name" value="Glycosidases"/>
    <property type="match status" value="2"/>
</dbReference>
<evidence type="ECO:0000259" key="17">
    <source>
        <dbReference type="Pfam" id="PF17753"/>
    </source>
</evidence>
<keyword evidence="12" id="KW-0326">Glycosidase</keyword>
<dbReference type="SUPFAM" id="SSF49785">
    <property type="entry name" value="Galactose-binding domain-like"/>
    <property type="match status" value="1"/>
</dbReference>
<dbReference type="SUPFAM" id="SSF51445">
    <property type="entry name" value="(Trans)glycosidases"/>
    <property type="match status" value="2"/>
</dbReference>
<feature type="domain" description="Glycoside hydrolase family 2 immunoglobulin-like beta-sandwich" evidence="16">
    <location>
        <begin position="214"/>
        <end position="318"/>
    </location>
</feature>
<dbReference type="InterPro" id="IPR036156">
    <property type="entry name" value="Beta-gal/glucu_dom_sf"/>
</dbReference>
<evidence type="ECO:0000256" key="11">
    <source>
        <dbReference type="ARBA" id="ARBA00023228"/>
    </source>
</evidence>
<dbReference type="Proteomes" id="UP000823757">
    <property type="component" value="Unassembled WGS sequence"/>
</dbReference>
<reference evidence="20" key="1">
    <citation type="submission" date="2020-10" db="EMBL/GenBank/DDBJ databases">
        <authorList>
            <person name="Gilroy R."/>
        </authorList>
    </citation>
    <scope>NUCLEOTIDE SEQUENCE</scope>
    <source>
        <strain evidence="20">B1-13419</strain>
    </source>
</reference>